<name>A0A139LIM7_9BACE</name>
<dbReference type="GO" id="GO:0006352">
    <property type="term" value="P:DNA-templated transcription initiation"/>
    <property type="evidence" value="ECO:0007669"/>
    <property type="project" value="InterPro"/>
</dbReference>
<dbReference type="PANTHER" id="PTHR43133">
    <property type="entry name" value="RNA POLYMERASE ECF-TYPE SIGMA FACTO"/>
    <property type="match status" value="1"/>
</dbReference>
<keyword evidence="3" id="KW-0731">Sigma factor</keyword>
<dbReference type="GO" id="GO:0003677">
    <property type="term" value="F:DNA binding"/>
    <property type="evidence" value="ECO:0007669"/>
    <property type="project" value="UniProtKB-KW"/>
</dbReference>
<dbReference type="InterPro" id="IPR014284">
    <property type="entry name" value="RNA_pol_sigma-70_dom"/>
</dbReference>
<protein>
    <submittedName>
        <fullName evidence="8">Sigma-70 region 2</fullName>
    </submittedName>
</protein>
<feature type="domain" description="RNA polymerase sigma factor 70 region 4 type 2" evidence="7">
    <location>
        <begin position="143"/>
        <end position="194"/>
    </location>
</feature>
<sequence length="206" mass="24021">MFIDRKFFLTYHIINEDIIMMDQKKIQELISRSQQEDAVAFSLLVSTFQPLVFRLAFRLLCDEDEAKDMVQETFVKVWLALGKYNGECRFSTWLYKITCNTCYDRLRSLHHSPLDNEADYSVSANISSDDNVELAVVNKQLRELILRYTDELSPRQRLIFTLRDIEELDVPEVQIITGLSAGIIKTTLYLARKNIRNKMNQIDAGL</sequence>
<keyword evidence="5" id="KW-0804">Transcription</keyword>
<comment type="caution">
    <text evidence="8">The sequence shown here is derived from an EMBL/GenBank/DDBJ whole genome shotgun (WGS) entry which is preliminary data.</text>
</comment>
<dbReference type="InterPro" id="IPR013249">
    <property type="entry name" value="RNA_pol_sigma70_r4_t2"/>
</dbReference>
<dbReference type="InterPro" id="IPR007627">
    <property type="entry name" value="RNA_pol_sigma70_r2"/>
</dbReference>
<accession>A0A139LIM7</accession>
<dbReference type="Gene3D" id="1.10.10.10">
    <property type="entry name" value="Winged helix-like DNA-binding domain superfamily/Winged helix DNA-binding domain"/>
    <property type="match status" value="1"/>
</dbReference>
<dbReference type="SUPFAM" id="SSF88946">
    <property type="entry name" value="Sigma2 domain of RNA polymerase sigma factors"/>
    <property type="match status" value="1"/>
</dbReference>
<dbReference type="Pfam" id="PF08281">
    <property type="entry name" value="Sigma70_r4_2"/>
    <property type="match status" value="1"/>
</dbReference>
<dbReference type="Pfam" id="PF04542">
    <property type="entry name" value="Sigma70_r2"/>
    <property type="match status" value="1"/>
</dbReference>
<dbReference type="EMBL" id="LTDF01000075">
    <property type="protein sequence ID" value="KXT51311.1"/>
    <property type="molecule type" value="Genomic_DNA"/>
</dbReference>
<evidence type="ECO:0000256" key="1">
    <source>
        <dbReference type="ARBA" id="ARBA00010641"/>
    </source>
</evidence>
<comment type="similarity">
    <text evidence="1">Belongs to the sigma-70 factor family. ECF subfamily.</text>
</comment>
<gene>
    <name evidence="8" type="ORF">HMPREF2531_02099</name>
</gene>
<dbReference type="InterPro" id="IPR013325">
    <property type="entry name" value="RNA_pol_sigma_r2"/>
</dbReference>
<evidence type="ECO:0000256" key="2">
    <source>
        <dbReference type="ARBA" id="ARBA00023015"/>
    </source>
</evidence>
<keyword evidence="2" id="KW-0805">Transcription regulation</keyword>
<proteinExistence type="inferred from homology"/>
<dbReference type="NCBIfam" id="TIGR02937">
    <property type="entry name" value="sigma70-ECF"/>
    <property type="match status" value="1"/>
</dbReference>
<dbReference type="PATRIC" id="fig|329854.7.peg.2138"/>
<dbReference type="Gene3D" id="1.10.1740.10">
    <property type="match status" value="1"/>
</dbReference>
<evidence type="ECO:0000259" key="7">
    <source>
        <dbReference type="Pfam" id="PF08281"/>
    </source>
</evidence>
<dbReference type="SUPFAM" id="SSF88659">
    <property type="entry name" value="Sigma3 and sigma4 domains of RNA polymerase sigma factors"/>
    <property type="match status" value="1"/>
</dbReference>
<feature type="domain" description="RNA polymerase sigma-70 region 2" evidence="6">
    <location>
        <begin position="44"/>
        <end position="108"/>
    </location>
</feature>
<evidence type="ECO:0000313" key="9">
    <source>
        <dbReference type="Proteomes" id="UP000070319"/>
    </source>
</evidence>
<evidence type="ECO:0000256" key="4">
    <source>
        <dbReference type="ARBA" id="ARBA00023125"/>
    </source>
</evidence>
<evidence type="ECO:0000259" key="6">
    <source>
        <dbReference type="Pfam" id="PF04542"/>
    </source>
</evidence>
<dbReference type="GO" id="GO:0016987">
    <property type="term" value="F:sigma factor activity"/>
    <property type="evidence" value="ECO:0007669"/>
    <property type="project" value="UniProtKB-KW"/>
</dbReference>
<organism evidence="8">
    <name type="scientific">Bacteroides intestinalis</name>
    <dbReference type="NCBI Taxonomy" id="329854"/>
    <lineage>
        <taxon>Bacteria</taxon>
        <taxon>Pseudomonadati</taxon>
        <taxon>Bacteroidota</taxon>
        <taxon>Bacteroidia</taxon>
        <taxon>Bacteroidales</taxon>
        <taxon>Bacteroidaceae</taxon>
        <taxon>Bacteroides</taxon>
    </lineage>
</organism>
<dbReference type="AlphaFoldDB" id="A0A139LIM7"/>
<evidence type="ECO:0000256" key="3">
    <source>
        <dbReference type="ARBA" id="ARBA00023082"/>
    </source>
</evidence>
<dbReference type="PANTHER" id="PTHR43133:SF8">
    <property type="entry name" value="RNA POLYMERASE SIGMA FACTOR HI_1459-RELATED"/>
    <property type="match status" value="1"/>
</dbReference>
<evidence type="ECO:0000256" key="5">
    <source>
        <dbReference type="ARBA" id="ARBA00023163"/>
    </source>
</evidence>
<dbReference type="InterPro" id="IPR013324">
    <property type="entry name" value="RNA_pol_sigma_r3/r4-like"/>
</dbReference>
<dbReference type="Proteomes" id="UP000070319">
    <property type="component" value="Unassembled WGS sequence"/>
</dbReference>
<dbReference type="InterPro" id="IPR039425">
    <property type="entry name" value="RNA_pol_sigma-70-like"/>
</dbReference>
<reference evidence="8 9" key="1">
    <citation type="submission" date="2016-02" db="EMBL/GenBank/DDBJ databases">
        <authorList>
            <person name="Wen L."/>
            <person name="He K."/>
            <person name="Yang H."/>
        </authorList>
    </citation>
    <scope>NUCLEOTIDE SEQUENCE [LARGE SCALE GENOMIC DNA]</scope>
    <source>
        <strain evidence="8 9">KLE1704</strain>
    </source>
</reference>
<dbReference type="CDD" id="cd06171">
    <property type="entry name" value="Sigma70_r4"/>
    <property type="match status" value="1"/>
</dbReference>
<evidence type="ECO:0000313" key="8">
    <source>
        <dbReference type="EMBL" id="KXT51311.1"/>
    </source>
</evidence>
<keyword evidence="4" id="KW-0238">DNA-binding</keyword>
<dbReference type="InterPro" id="IPR036388">
    <property type="entry name" value="WH-like_DNA-bd_sf"/>
</dbReference>